<organism evidence="6 7">
    <name type="scientific">Pseudoalteromonas lipolytica</name>
    <dbReference type="NCBI Taxonomy" id="570156"/>
    <lineage>
        <taxon>Bacteria</taxon>
        <taxon>Pseudomonadati</taxon>
        <taxon>Pseudomonadota</taxon>
        <taxon>Gammaproteobacteria</taxon>
        <taxon>Alteromonadales</taxon>
        <taxon>Pseudoalteromonadaceae</taxon>
        <taxon>Pseudoalteromonas</taxon>
    </lineage>
</organism>
<dbReference type="EMBL" id="CP032090">
    <property type="protein sequence ID" value="AXV63869.1"/>
    <property type="molecule type" value="Genomic_DNA"/>
</dbReference>
<dbReference type="InterPro" id="IPR045540">
    <property type="entry name" value="YegS/DAGK_C"/>
</dbReference>
<evidence type="ECO:0000256" key="4">
    <source>
        <dbReference type="ARBA" id="ARBA00022840"/>
    </source>
</evidence>
<dbReference type="Proteomes" id="UP000264605">
    <property type="component" value="Chromosome"/>
</dbReference>
<dbReference type="GO" id="GO:0008654">
    <property type="term" value="P:phospholipid biosynthetic process"/>
    <property type="evidence" value="ECO:0007669"/>
    <property type="project" value="InterPro"/>
</dbReference>
<keyword evidence="2" id="KW-0547">Nucleotide-binding</keyword>
<gene>
    <name evidence="6" type="ORF">D0907_00545</name>
</gene>
<keyword evidence="3 6" id="KW-0418">Kinase</keyword>
<dbReference type="Pfam" id="PF19279">
    <property type="entry name" value="YegS_C"/>
    <property type="match status" value="1"/>
</dbReference>
<feature type="domain" description="DAGKc" evidence="5">
    <location>
        <begin position="1"/>
        <end position="123"/>
    </location>
</feature>
<dbReference type="InterPro" id="IPR016064">
    <property type="entry name" value="NAD/diacylglycerol_kinase_sf"/>
</dbReference>
<evidence type="ECO:0000313" key="7">
    <source>
        <dbReference type="Proteomes" id="UP000264605"/>
    </source>
</evidence>
<dbReference type="SUPFAM" id="SSF111331">
    <property type="entry name" value="NAD kinase/diacylglycerol kinase-like"/>
    <property type="match status" value="1"/>
</dbReference>
<dbReference type="GeneID" id="99503925"/>
<dbReference type="PROSITE" id="PS50146">
    <property type="entry name" value="DAGK"/>
    <property type="match status" value="1"/>
</dbReference>
<dbReference type="InterPro" id="IPR005218">
    <property type="entry name" value="Diacylglycerol/lipid_kinase"/>
</dbReference>
<evidence type="ECO:0000259" key="5">
    <source>
        <dbReference type="PROSITE" id="PS50146"/>
    </source>
</evidence>
<dbReference type="GO" id="GO:0016301">
    <property type="term" value="F:kinase activity"/>
    <property type="evidence" value="ECO:0007669"/>
    <property type="project" value="UniProtKB-KW"/>
</dbReference>
<dbReference type="NCBIfam" id="TIGR00147">
    <property type="entry name" value="YegS/Rv2252/BmrU family lipid kinase"/>
    <property type="match status" value="1"/>
</dbReference>
<sequence length="282" mass="31420">MLIIIKPSDKKNTKQSVEWLLNECTLRHIEPQLFFTTGHFESDHKAIANLAKHVNQAVVIGGDGSLHLAINALFGCDCSIALLPAGTGNDFARGFAFKPQQWRDAVFSGHTQLIDVGKINQRYFINVAGVGFDADVVSQLNQVGRFTAFGYLWQGIKQLFSFQAKSLSGVFADKHEEFTNLVTLFANHHYFGGGLKIAPHAILNDGELECYRMPAGNLVKNLRSFLHLIFVKHHNLKELQYCRLSRAEIHTAGLLIEADGELVGVTPAKVVMYHQALRFHLP</sequence>
<proteinExistence type="predicted"/>
<evidence type="ECO:0000256" key="3">
    <source>
        <dbReference type="ARBA" id="ARBA00022777"/>
    </source>
</evidence>
<dbReference type="Pfam" id="PF00781">
    <property type="entry name" value="DAGK_cat"/>
    <property type="match status" value="1"/>
</dbReference>
<accession>A0AAD0RXG9</accession>
<dbReference type="InterPro" id="IPR050187">
    <property type="entry name" value="Lipid_Phosphate_FormReg"/>
</dbReference>
<dbReference type="PANTHER" id="PTHR12358">
    <property type="entry name" value="SPHINGOSINE KINASE"/>
    <property type="match status" value="1"/>
</dbReference>
<dbReference type="InterPro" id="IPR017438">
    <property type="entry name" value="ATP-NAD_kinase_N"/>
</dbReference>
<dbReference type="InterPro" id="IPR001206">
    <property type="entry name" value="Diacylglycerol_kinase_cat_dom"/>
</dbReference>
<name>A0AAD0RXG9_9GAMM</name>
<dbReference type="KEGG" id="pdj:D0907_00545"/>
<protein>
    <submittedName>
        <fullName evidence="6">YegS/Rv2252/BmrU family lipid kinase</fullName>
    </submittedName>
</protein>
<dbReference type="GO" id="GO:0005524">
    <property type="term" value="F:ATP binding"/>
    <property type="evidence" value="ECO:0007669"/>
    <property type="project" value="UniProtKB-KW"/>
</dbReference>
<keyword evidence="1" id="KW-0808">Transferase</keyword>
<dbReference type="Gene3D" id="2.60.200.40">
    <property type="match status" value="1"/>
</dbReference>
<dbReference type="AlphaFoldDB" id="A0AAD0RXG9"/>
<dbReference type="Gene3D" id="3.40.50.10330">
    <property type="entry name" value="Probable inorganic polyphosphate/atp-NAD kinase, domain 1"/>
    <property type="match status" value="1"/>
</dbReference>
<evidence type="ECO:0000313" key="6">
    <source>
        <dbReference type="EMBL" id="AXV63869.1"/>
    </source>
</evidence>
<dbReference type="RefSeq" id="WP_118843876.1">
    <property type="nucleotide sequence ID" value="NZ_CP032090.1"/>
</dbReference>
<evidence type="ECO:0000256" key="1">
    <source>
        <dbReference type="ARBA" id="ARBA00022679"/>
    </source>
</evidence>
<keyword evidence="4" id="KW-0067">ATP-binding</keyword>
<dbReference type="PANTHER" id="PTHR12358:SF54">
    <property type="entry name" value="SPHINGOSINE KINASE RELATED PROTEIN"/>
    <property type="match status" value="1"/>
</dbReference>
<reference evidence="6 7" key="1">
    <citation type="submission" date="2018-08" db="EMBL/GenBank/DDBJ databases">
        <title>Draft genome sequence of Pseudoalteromonas donghaensis HJ51.</title>
        <authorList>
            <person name="Oh J."/>
            <person name="Roh D."/>
        </authorList>
    </citation>
    <scope>NUCLEOTIDE SEQUENCE [LARGE SCALE GENOMIC DNA]</scope>
    <source>
        <strain evidence="6 7">HJ51</strain>
    </source>
</reference>
<evidence type="ECO:0000256" key="2">
    <source>
        <dbReference type="ARBA" id="ARBA00022741"/>
    </source>
</evidence>